<proteinExistence type="predicted"/>
<evidence type="ECO:0000313" key="4">
    <source>
        <dbReference type="Proteomes" id="UP001221519"/>
    </source>
</evidence>
<dbReference type="Pfam" id="PF19668">
    <property type="entry name" value="DUF6171"/>
    <property type="match status" value="1"/>
</dbReference>
<dbReference type="AlphaFoldDB" id="A0AAX3N4P8"/>
<dbReference type="InterPro" id="IPR046169">
    <property type="entry name" value="DUF6171"/>
</dbReference>
<evidence type="ECO:0000313" key="1">
    <source>
        <dbReference type="EMBL" id="WDH84099.1"/>
    </source>
</evidence>
<dbReference type="RefSeq" id="WP_274336858.1">
    <property type="nucleotide sequence ID" value="NZ_CP118101.1"/>
</dbReference>
<dbReference type="Proteomes" id="UP001220962">
    <property type="component" value="Chromosome"/>
</dbReference>
<dbReference type="EMBL" id="CP118101">
    <property type="protein sequence ID" value="WDH84099.1"/>
    <property type="molecule type" value="Genomic_DNA"/>
</dbReference>
<evidence type="ECO:0000313" key="3">
    <source>
        <dbReference type="Proteomes" id="UP001220962"/>
    </source>
</evidence>
<keyword evidence="4" id="KW-1185">Reference proteome</keyword>
<protein>
    <submittedName>
        <fullName evidence="1">DUF6171 family protein</fullName>
    </submittedName>
</protein>
<reference evidence="1 4" key="1">
    <citation type="submission" date="2023-02" db="EMBL/GenBank/DDBJ databases">
        <title>Pathogen: clinical or host-associated sample.</title>
        <authorList>
            <person name="Hergert J."/>
            <person name="Casey R."/>
            <person name="Wagner J."/>
            <person name="Young E.L."/>
            <person name="Oakeson K.F."/>
        </authorList>
    </citation>
    <scope>NUCLEOTIDE SEQUENCE</scope>
    <source>
        <strain evidence="2 4">2022CK-00829</strain>
        <strain evidence="1">2022CK-00830</strain>
    </source>
</reference>
<name>A0AAX3N4P8_9BACL</name>
<dbReference type="Proteomes" id="UP001221519">
    <property type="component" value="Chromosome"/>
</dbReference>
<dbReference type="EMBL" id="CP118108">
    <property type="protein sequence ID" value="WDI03739.1"/>
    <property type="molecule type" value="Genomic_DNA"/>
</dbReference>
<accession>A0AAX3N4P8</accession>
<organism evidence="1 3">
    <name type="scientific">Paenibacillus urinalis</name>
    <dbReference type="NCBI Taxonomy" id="521520"/>
    <lineage>
        <taxon>Bacteria</taxon>
        <taxon>Bacillati</taxon>
        <taxon>Bacillota</taxon>
        <taxon>Bacilli</taxon>
        <taxon>Bacillales</taxon>
        <taxon>Paenibacillaceae</taxon>
        <taxon>Paenibacillus</taxon>
    </lineage>
</organism>
<gene>
    <name evidence="1" type="ORF">PUW23_07755</name>
    <name evidence="2" type="ORF">PUW25_07230</name>
</gene>
<evidence type="ECO:0000313" key="2">
    <source>
        <dbReference type="EMBL" id="WDI03739.1"/>
    </source>
</evidence>
<sequence>MATRSETELCKGCTASVHVSESELEQLEEAYTESNAGKEEASSELYRERLAVCRSCDGFMYGTTCRYCGCLIPLKAKVLEATCPYPFEPKWER</sequence>